<dbReference type="AlphaFoldDB" id="A0A852ZL31"/>
<keyword evidence="1" id="KW-0812">Transmembrane</keyword>
<comment type="caution">
    <text evidence="2">The sequence shown here is derived from an EMBL/GenBank/DDBJ whole genome shotgun (WGS) entry which is preliminary data.</text>
</comment>
<protein>
    <submittedName>
        <fullName evidence="2">Uncharacterized protein</fullName>
    </submittedName>
</protein>
<evidence type="ECO:0000313" key="2">
    <source>
        <dbReference type="EMBL" id="NYH92923.1"/>
    </source>
</evidence>
<organism evidence="2 3">
    <name type="scientific">Actinopolymorpha rutila</name>
    <dbReference type="NCBI Taxonomy" id="446787"/>
    <lineage>
        <taxon>Bacteria</taxon>
        <taxon>Bacillati</taxon>
        <taxon>Actinomycetota</taxon>
        <taxon>Actinomycetes</taxon>
        <taxon>Propionibacteriales</taxon>
        <taxon>Actinopolymorphaceae</taxon>
        <taxon>Actinopolymorpha</taxon>
    </lineage>
</organism>
<feature type="transmembrane region" description="Helical" evidence="1">
    <location>
        <begin position="17"/>
        <end position="36"/>
    </location>
</feature>
<keyword evidence="1" id="KW-1133">Transmembrane helix</keyword>
<feature type="transmembrane region" description="Helical" evidence="1">
    <location>
        <begin position="73"/>
        <end position="89"/>
    </location>
</feature>
<reference evidence="2 3" key="1">
    <citation type="submission" date="2020-07" db="EMBL/GenBank/DDBJ databases">
        <title>Sequencing the genomes of 1000 actinobacteria strains.</title>
        <authorList>
            <person name="Klenk H.-P."/>
        </authorList>
    </citation>
    <scope>NUCLEOTIDE SEQUENCE [LARGE SCALE GENOMIC DNA]</scope>
    <source>
        <strain evidence="2 3">DSM 18448</strain>
    </source>
</reference>
<proteinExistence type="predicted"/>
<name>A0A852ZL31_9ACTN</name>
<feature type="transmembrane region" description="Helical" evidence="1">
    <location>
        <begin position="43"/>
        <end position="61"/>
    </location>
</feature>
<keyword evidence="3" id="KW-1185">Reference proteome</keyword>
<dbReference type="Proteomes" id="UP000579605">
    <property type="component" value="Unassembled WGS sequence"/>
</dbReference>
<dbReference type="EMBL" id="JACBZH010000001">
    <property type="protein sequence ID" value="NYH92923.1"/>
    <property type="molecule type" value="Genomic_DNA"/>
</dbReference>
<sequence>MNLLGSPSLPLDEREKIVGATCLVAGMLGGALWQVLHPRDLVVRLRVVPLLMIAAVILLLLTDGQVNPDPYPTFAWPGILGGLVAAGWWQRKHASTSEQSKPRDQPAQPVQR</sequence>
<accession>A0A852ZL31</accession>
<evidence type="ECO:0000313" key="3">
    <source>
        <dbReference type="Proteomes" id="UP000579605"/>
    </source>
</evidence>
<dbReference type="RefSeq" id="WP_179790348.1">
    <property type="nucleotide sequence ID" value="NZ_BAAARR010000031.1"/>
</dbReference>
<evidence type="ECO:0000256" key="1">
    <source>
        <dbReference type="SAM" id="Phobius"/>
    </source>
</evidence>
<gene>
    <name evidence="2" type="ORF">F4554_005561</name>
</gene>
<keyword evidence="1" id="KW-0472">Membrane</keyword>